<keyword evidence="2" id="KW-1185">Reference proteome</keyword>
<organism evidence="1 2">
    <name type="scientific">Aquimixticola soesokkakensis</name>
    <dbReference type="NCBI Taxonomy" id="1519096"/>
    <lineage>
        <taxon>Bacteria</taxon>
        <taxon>Pseudomonadati</taxon>
        <taxon>Pseudomonadota</taxon>
        <taxon>Alphaproteobacteria</taxon>
        <taxon>Rhodobacterales</taxon>
        <taxon>Paracoccaceae</taxon>
        <taxon>Aquimixticola</taxon>
    </lineage>
</organism>
<proteinExistence type="predicted"/>
<accession>A0A1Y5TSM9</accession>
<sequence length="112" mass="12693">MLADTCQIHEAVDGSQQVILRDMILYRELVKQCVLRLLSWSQRRRSPRFTNESESATKPQINKSFSTEYAHHVSDFAPLPAHPISLTSPSNCAMTPSTSATFWSLDKRSGQR</sequence>
<name>A0A1Y5TSM9_9RHOB</name>
<dbReference type="Proteomes" id="UP000193862">
    <property type="component" value="Unassembled WGS sequence"/>
</dbReference>
<dbReference type="AlphaFoldDB" id="A0A1Y5TSM9"/>
<gene>
    <name evidence="1" type="ORF">AQS8620_03381</name>
</gene>
<reference evidence="1 2" key="1">
    <citation type="submission" date="2017-03" db="EMBL/GenBank/DDBJ databases">
        <authorList>
            <person name="Afonso C.L."/>
            <person name="Miller P.J."/>
            <person name="Scott M.A."/>
            <person name="Spackman E."/>
            <person name="Goraichik I."/>
            <person name="Dimitrov K.M."/>
            <person name="Suarez D.L."/>
            <person name="Swayne D.E."/>
        </authorList>
    </citation>
    <scope>NUCLEOTIDE SEQUENCE [LARGE SCALE GENOMIC DNA]</scope>
    <source>
        <strain evidence="1 2">CECT 8620</strain>
    </source>
</reference>
<dbReference type="EMBL" id="FWFS01000025">
    <property type="protein sequence ID" value="SLN71384.1"/>
    <property type="molecule type" value="Genomic_DNA"/>
</dbReference>
<protein>
    <submittedName>
        <fullName evidence="1">Uncharacterized protein</fullName>
    </submittedName>
</protein>
<evidence type="ECO:0000313" key="2">
    <source>
        <dbReference type="Proteomes" id="UP000193862"/>
    </source>
</evidence>
<evidence type="ECO:0000313" key="1">
    <source>
        <dbReference type="EMBL" id="SLN71384.1"/>
    </source>
</evidence>